<evidence type="ECO:0000256" key="1">
    <source>
        <dbReference type="SAM" id="Coils"/>
    </source>
</evidence>
<dbReference type="Proteomes" id="UP000075374">
    <property type="component" value="Unassembled WGS sequence"/>
</dbReference>
<name>A0A151ARS6_9CLOT</name>
<keyword evidence="2" id="KW-1133">Transmembrane helix</keyword>
<keyword evidence="2" id="KW-0472">Membrane</keyword>
<dbReference type="PANTHER" id="PTHR41259">
    <property type="entry name" value="DOUBLE-STRAND BREAK REPAIR RAD50 ATPASE, PUTATIVE-RELATED"/>
    <property type="match status" value="1"/>
</dbReference>
<evidence type="ECO:0000256" key="2">
    <source>
        <dbReference type="SAM" id="Phobius"/>
    </source>
</evidence>
<feature type="domain" description="YhaN AAA" evidence="3">
    <location>
        <begin position="1"/>
        <end position="194"/>
    </location>
</feature>
<dbReference type="GO" id="GO:0006302">
    <property type="term" value="P:double-strand break repair"/>
    <property type="evidence" value="ECO:0007669"/>
    <property type="project" value="InterPro"/>
</dbReference>
<dbReference type="Gene3D" id="3.40.50.300">
    <property type="entry name" value="P-loop containing nucleotide triphosphate hydrolases"/>
    <property type="match status" value="2"/>
</dbReference>
<proteinExistence type="predicted"/>
<dbReference type="STRING" id="1121305.CLCOL_02950"/>
<keyword evidence="5" id="KW-1185">Reference proteome</keyword>
<dbReference type="RefSeq" id="WP_061857227.1">
    <property type="nucleotide sequence ID" value="NZ_LTBB01000001.1"/>
</dbReference>
<dbReference type="InterPro" id="IPR038734">
    <property type="entry name" value="YhaN_AAA"/>
</dbReference>
<dbReference type="PATRIC" id="fig|1121305.3.peg.294"/>
<dbReference type="AlphaFoldDB" id="A0A151ARS6"/>
<keyword evidence="1" id="KW-0175">Coiled coil</keyword>
<comment type="caution">
    <text evidence="4">The sequence shown here is derived from an EMBL/GenBank/DDBJ whole genome shotgun (WGS) entry which is preliminary data.</text>
</comment>
<keyword evidence="2" id="KW-0812">Transmembrane</keyword>
<dbReference type="Pfam" id="PF13514">
    <property type="entry name" value="AAA_27"/>
    <property type="match status" value="1"/>
</dbReference>
<feature type="transmembrane region" description="Helical" evidence="2">
    <location>
        <begin position="428"/>
        <end position="447"/>
    </location>
</feature>
<dbReference type="EMBL" id="LTBB01000001">
    <property type="protein sequence ID" value="KYH30349.1"/>
    <property type="molecule type" value="Genomic_DNA"/>
</dbReference>
<accession>A0A151ARS6</accession>
<evidence type="ECO:0000313" key="5">
    <source>
        <dbReference type="Proteomes" id="UP000075374"/>
    </source>
</evidence>
<organism evidence="4 5">
    <name type="scientific">Clostridium colicanis DSM 13634</name>
    <dbReference type="NCBI Taxonomy" id="1121305"/>
    <lineage>
        <taxon>Bacteria</taxon>
        <taxon>Bacillati</taxon>
        <taxon>Bacillota</taxon>
        <taxon>Clostridia</taxon>
        <taxon>Eubacteriales</taxon>
        <taxon>Clostridiaceae</taxon>
        <taxon>Clostridium</taxon>
    </lineage>
</organism>
<feature type="coiled-coil region" evidence="1">
    <location>
        <begin position="385"/>
        <end position="412"/>
    </location>
</feature>
<sequence length="934" mass="109271">MRIKRIYIKDFGIFRDEKLEDLNGDIIVIGGHNRAGKTTFMKLFRHLGFGFGQNAKDLPKPSVEYGVNYDVECNNGELFNIEIIGSRLPSVKGINIKKNRSIEELYGNVDYFTYKQLFTITLDELQNTSLEDSKEVSNMQSILLGAGFKEIIHIPKFIKEIQSEAQKIGGVRGNPSTKQFKVYNKEIKEGIRLRERAKAQVEEYYEKSIELKNIENNIEKFKSEICKTRDDVFRLELIKNNFKTYRELKELKVKISLEDMSLLEQEKKFSSMEKAVALKEEYNNILNEYNEEKCRFLQMVGEEELKYKLLSNKNKLLIFGQGLSGIKEKINNYKELKNNCIRAKEEILRRILGINEKWKDDFTKLMNIKIDAIEENKLSTLVREEKELYYKKRELTNEIKGLENNKGMLEKTYGNNEITNIDKLIKRCFYISICIIILGALLCLVNYSAGIVLSISGAALGGTYGFIKYSSTTNKSFLANTTQLESIDKKILDNKECLEKISEKFEWTRLRLKSYRELLDIDEEISGEALIEYFRNVKEIKNSILSLQNYINKLNKEETAIKESLIPMVDIIGEFSELIGENYIYKDREIIKHANLVFEQIEKLNNYVDVAEKLNLEEQKKVLCERKIKEFIGEYGKEDIMTLLDDYIKRCKKFRELKELKSKYEILEKTLENACAFLPLKISLENFKEELGRFISIENVEEEYNNLKEKLKKFEEKLQSSIEKRESIRYELQNLYSTKNIEYAQEKIDEARKSMYSIAKRYGTLRAAEFILKKVQNNFVERTKDFLLKDASSYLSQITKGEYYDIQPVEDLTSMDFRTVLKDGTIYENSKILSRATKEQLFLSVRLSRIKEITPSLPIILDDSFVNFDESHTKSVLKLLTNIAKQNQIFITTCHSRMVEYIGELCENVTYLKLEKGKFNKISKEKLIDYLQDN</sequence>
<feature type="coiled-coil region" evidence="1">
    <location>
        <begin position="194"/>
        <end position="224"/>
    </location>
</feature>
<dbReference type="PANTHER" id="PTHR41259:SF1">
    <property type="entry name" value="DOUBLE-STRAND BREAK REPAIR RAD50 ATPASE, PUTATIVE-RELATED"/>
    <property type="match status" value="1"/>
</dbReference>
<dbReference type="GO" id="GO:0016887">
    <property type="term" value="F:ATP hydrolysis activity"/>
    <property type="evidence" value="ECO:0007669"/>
    <property type="project" value="InterPro"/>
</dbReference>
<evidence type="ECO:0000313" key="4">
    <source>
        <dbReference type="EMBL" id="KYH30349.1"/>
    </source>
</evidence>
<gene>
    <name evidence="4" type="ORF">CLCOL_02950</name>
</gene>
<feature type="coiled-coil region" evidence="1">
    <location>
        <begin position="657"/>
        <end position="724"/>
    </location>
</feature>
<evidence type="ECO:0000259" key="3">
    <source>
        <dbReference type="Pfam" id="PF13514"/>
    </source>
</evidence>
<dbReference type="SUPFAM" id="SSF52540">
    <property type="entry name" value="P-loop containing nucleoside triphosphate hydrolases"/>
    <property type="match status" value="2"/>
</dbReference>
<reference evidence="4 5" key="1">
    <citation type="submission" date="2016-02" db="EMBL/GenBank/DDBJ databases">
        <title>Genome sequence of Clostridium colicanis DSM 13634.</title>
        <authorList>
            <person name="Poehlein A."/>
            <person name="Daniel R."/>
        </authorList>
    </citation>
    <scope>NUCLEOTIDE SEQUENCE [LARGE SCALE GENOMIC DNA]</scope>
    <source>
        <strain evidence="4 5">DSM 13634</strain>
    </source>
</reference>
<dbReference type="InterPro" id="IPR027417">
    <property type="entry name" value="P-loop_NTPase"/>
</dbReference>
<protein>
    <submittedName>
        <fullName evidence="4">Recombination protein F</fullName>
    </submittedName>
</protein>